<dbReference type="Proteomes" id="UP000756346">
    <property type="component" value="Unassembled WGS sequence"/>
</dbReference>
<dbReference type="GO" id="GO:0005770">
    <property type="term" value="C:late endosome"/>
    <property type="evidence" value="ECO:0007669"/>
    <property type="project" value="TreeGrafter"/>
</dbReference>
<dbReference type="InterPro" id="IPR002110">
    <property type="entry name" value="Ankyrin_rpt"/>
</dbReference>
<feature type="compositionally biased region" description="Gly residues" evidence="2">
    <location>
        <begin position="1367"/>
        <end position="1380"/>
    </location>
</feature>
<dbReference type="InterPro" id="IPR037191">
    <property type="entry name" value="VPS9_dom_sf"/>
</dbReference>
<evidence type="ECO:0000313" key="5">
    <source>
        <dbReference type="Proteomes" id="UP000756346"/>
    </source>
</evidence>
<dbReference type="SUPFAM" id="SSF109993">
    <property type="entry name" value="VPS9 domain"/>
    <property type="match status" value="1"/>
</dbReference>
<dbReference type="InterPro" id="IPR051248">
    <property type="entry name" value="UPF0507/Ank_repeat_27"/>
</dbReference>
<reference evidence="4" key="1">
    <citation type="journal article" date="2021" name="Nat. Commun.">
        <title>Genetic determinants of endophytism in the Arabidopsis root mycobiome.</title>
        <authorList>
            <person name="Mesny F."/>
            <person name="Miyauchi S."/>
            <person name="Thiergart T."/>
            <person name="Pickel B."/>
            <person name="Atanasova L."/>
            <person name="Karlsson M."/>
            <person name="Huettel B."/>
            <person name="Barry K.W."/>
            <person name="Haridas S."/>
            <person name="Chen C."/>
            <person name="Bauer D."/>
            <person name="Andreopoulos W."/>
            <person name="Pangilinan J."/>
            <person name="LaButti K."/>
            <person name="Riley R."/>
            <person name="Lipzen A."/>
            <person name="Clum A."/>
            <person name="Drula E."/>
            <person name="Henrissat B."/>
            <person name="Kohler A."/>
            <person name="Grigoriev I.V."/>
            <person name="Martin F.M."/>
            <person name="Hacquard S."/>
        </authorList>
    </citation>
    <scope>NUCLEOTIDE SEQUENCE</scope>
    <source>
        <strain evidence="4">MPI-CAGE-CH-0230</strain>
    </source>
</reference>
<dbReference type="EMBL" id="JAGTJQ010000008">
    <property type="protein sequence ID" value="KAH7026699.1"/>
    <property type="molecule type" value="Genomic_DNA"/>
</dbReference>
<evidence type="ECO:0000256" key="1">
    <source>
        <dbReference type="ARBA" id="ARBA00007428"/>
    </source>
</evidence>
<dbReference type="InterPro" id="IPR036770">
    <property type="entry name" value="Ankyrin_rpt-contain_sf"/>
</dbReference>
<dbReference type="GO" id="GO:0000149">
    <property type="term" value="F:SNARE binding"/>
    <property type="evidence" value="ECO:0007669"/>
    <property type="project" value="TreeGrafter"/>
</dbReference>
<dbReference type="SUPFAM" id="SSF48403">
    <property type="entry name" value="Ankyrin repeat"/>
    <property type="match status" value="1"/>
</dbReference>
<dbReference type="GO" id="GO:0045022">
    <property type="term" value="P:early endosome to late endosome transport"/>
    <property type="evidence" value="ECO:0007669"/>
    <property type="project" value="TreeGrafter"/>
</dbReference>
<keyword evidence="5" id="KW-1185">Reference proteome</keyword>
<feature type="domain" description="VPS9" evidence="3">
    <location>
        <begin position="350"/>
        <end position="507"/>
    </location>
</feature>
<evidence type="ECO:0000256" key="2">
    <source>
        <dbReference type="SAM" id="MobiDB-lite"/>
    </source>
</evidence>
<evidence type="ECO:0000313" key="4">
    <source>
        <dbReference type="EMBL" id="KAH7026699.1"/>
    </source>
</evidence>
<dbReference type="Pfam" id="PF02204">
    <property type="entry name" value="VPS9"/>
    <property type="match status" value="1"/>
</dbReference>
<sequence>MLPLNPFLAAFFKPGNSLASQCTPVHHHILLVPTTEFFLTSRETESGLSLADFVASEDFQGSHVLRVPSPSSAAGGGKDSVGNLREIRGKARQYNTINGRSVVIKDAAIFTNKGFRTLAQTQLLGDAIWYGDTIEPRQWLIYYISRPLVGTWDEIPIEPAVYKDGMAKRKQDELRRRTAVDHGEPSAPRKKDIKSFHELLNNFPLIARQMQPGLEKLFAEFRTAFEKPLPPPPSAINIPDPTPDGPITAAMRKARSNSASATRRPTFTEQERESVVENFFAEDSEDVMRVALETAVTSAIDIFQGVDKQQLSMLGATTELTGPIVERLIERYITESLHHLIWARLAALLRSEDLELESKLRQMQHIDISQLGLFIEGGVRDKRILTARIEAAVDDFRRMSNATSPQELMEFLLSTLKLVTKLTEQPRPDLAGQPSEKPIVTINADTLVCLLLYVVIRAGVKNLQARLLYMRHFIFIDDVESGEMGYALSTFEAVLSYLARDSSSLRKASRRNKALWDASAKGDVDELRRIMDPDSDTSPEDDDENGLERTKSTSSSHAASISWSFVNGSSRRSSMSVPWSRDAQSQTTGLYSQGSGLSHVFPFQSSAADDEHPFISYKRPKKVSMDVRSMSSGSEFSYHSRTGSFATTGSGLEGDTSIERLCQTQDSSGESVLMMAVQHGQPATLKYFLSLEEYFPAKAIMEDANNQGTTLLSAAVQLGHLELIDGILDIVLASSSDEETSAYLHQQDIWERSVGHYLFQAPSLIPRIGHLLNWRQKDKNGQTPLFALCRSYDHNNYVAMVLAGVQAATRAQGDRQPLHLDDHVDAKGNTLLHIVNDHVLALEILRYGDADPNATNEKKFTPLMLASKYGRFEMVRVLYSDPRVDVAARELRGLTAVELAKDDDVRNKIDDLTLFVMPPGEDGRITGVVRSFFVEDATIRLVLKSGAPADSMNYTVTTCRRSLADFERLMNLLTIENPASWMPSISMQRSPFQIPSKPSRAVLKDVQLRTNAFLRILLQHPTFATHEMLWEFFLVPELQVEQVEQRSRLKAIARAEKVRDELEPLEDMREVEQFVEHARDMVRSVNYSTKSVARRANAIGVVANDLSDAAALVNRQVAALEFLPATHKTAFKSYLGAVALPAQTPIATFHANFLALQTTIQAMIGALLRPPQLVSQIQAQRKHIDRTYSSLSRSTRWPLGLMDDSRARHDKEKEESIRKAREEIDGLGRELRYSQQVVASELAGWQVLHEQMGRAAIREYARNMLVLERQRLGSLQRTMRRLKEDMAAAAAAATPGKRHGQQHGVADAQSSGHDFLGHEDPRQVGGIRSSDAVVESETPPAGGGGGEAVNTNGESSGANVPEPALGESGGDATGIPGALGGSPLNNNVGE</sequence>
<dbReference type="OrthoDB" id="7464126at2759"/>
<dbReference type="SMART" id="SM00167">
    <property type="entry name" value="VPS9"/>
    <property type="match status" value="1"/>
</dbReference>
<dbReference type="Gene3D" id="1.25.40.20">
    <property type="entry name" value="Ankyrin repeat-containing domain"/>
    <property type="match status" value="1"/>
</dbReference>
<organism evidence="4 5">
    <name type="scientific">Microdochium trichocladiopsis</name>
    <dbReference type="NCBI Taxonomy" id="1682393"/>
    <lineage>
        <taxon>Eukaryota</taxon>
        <taxon>Fungi</taxon>
        <taxon>Dikarya</taxon>
        <taxon>Ascomycota</taxon>
        <taxon>Pezizomycotina</taxon>
        <taxon>Sordariomycetes</taxon>
        <taxon>Xylariomycetidae</taxon>
        <taxon>Xylariales</taxon>
        <taxon>Microdochiaceae</taxon>
        <taxon>Microdochium</taxon>
    </lineage>
</organism>
<dbReference type="GO" id="GO:0005769">
    <property type="term" value="C:early endosome"/>
    <property type="evidence" value="ECO:0007669"/>
    <property type="project" value="TreeGrafter"/>
</dbReference>
<dbReference type="GO" id="GO:0030133">
    <property type="term" value="C:transport vesicle"/>
    <property type="evidence" value="ECO:0007669"/>
    <property type="project" value="TreeGrafter"/>
</dbReference>
<dbReference type="PROSITE" id="PS51205">
    <property type="entry name" value="VPS9"/>
    <property type="match status" value="1"/>
</dbReference>
<feature type="compositionally biased region" description="Acidic residues" evidence="2">
    <location>
        <begin position="533"/>
        <end position="545"/>
    </location>
</feature>
<comment type="similarity">
    <text evidence="1">Belongs to the UPF0507 family.</text>
</comment>
<dbReference type="GO" id="GO:0035091">
    <property type="term" value="F:phosphatidylinositol binding"/>
    <property type="evidence" value="ECO:0007669"/>
    <property type="project" value="InterPro"/>
</dbReference>
<name>A0A9P8Y374_9PEZI</name>
<comment type="caution">
    <text evidence="4">The sequence shown here is derived from an EMBL/GenBank/DDBJ whole genome shotgun (WGS) entry which is preliminary data.</text>
</comment>
<feature type="region of interest" description="Disordered" evidence="2">
    <location>
        <begin position="1286"/>
        <end position="1390"/>
    </location>
</feature>
<dbReference type="GO" id="GO:0005085">
    <property type="term" value="F:guanyl-nucleotide exchange factor activity"/>
    <property type="evidence" value="ECO:0007669"/>
    <property type="project" value="TreeGrafter"/>
</dbReference>
<dbReference type="PANTHER" id="PTHR24170:SF1">
    <property type="entry name" value="DOMAIN PROTEIN, PUTATIVE (AFU_ORTHOLOGUE AFUA_1G09870)-RELATED"/>
    <property type="match status" value="1"/>
</dbReference>
<dbReference type="SUPFAM" id="SSF64268">
    <property type="entry name" value="PX domain"/>
    <property type="match status" value="1"/>
</dbReference>
<dbReference type="GO" id="GO:0097422">
    <property type="term" value="C:tubular endosome"/>
    <property type="evidence" value="ECO:0007669"/>
    <property type="project" value="TreeGrafter"/>
</dbReference>
<feature type="region of interest" description="Disordered" evidence="2">
    <location>
        <begin position="527"/>
        <end position="555"/>
    </location>
</feature>
<dbReference type="GO" id="GO:0005886">
    <property type="term" value="C:plasma membrane"/>
    <property type="evidence" value="ECO:0007669"/>
    <property type="project" value="TreeGrafter"/>
</dbReference>
<gene>
    <name evidence="4" type="ORF">B0I36DRAFT_161345</name>
</gene>
<dbReference type="PANTHER" id="PTHR24170">
    <property type="entry name" value="ANKYRIN REPEAT DOMAIN-CONTAINING PROTEIN 27"/>
    <property type="match status" value="1"/>
</dbReference>
<dbReference type="SMART" id="SM00248">
    <property type="entry name" value="ANK"/>
    <property type="match status" value="4"/>
</dbReference>
<dbReference type="FunFam" id="1.25.40.20:FF:000443">
    <property type="entry name" value="Putative vps9 domain protein"/>
    <property type="match status" value="1"/>
</dbReference>
<dbReference type="CDD" id="cd06093">
    <property type="entry name" value="PX_domain"/>
    <property type="match status" value="1"/>
</dbReference>
<dbReference type="Pfam" id="PF13857">
    <property type="entry name" value="Ank_5"/>
    <property type="match status" value="1"/>
</dbReference>
<dbReference type="RefSeq" id="XP_046009916.1">
    <property type="nucleotide sequence ID" value="XM_046148664.1"/>
</dbReference>
<proteinExistence type="inferred from homology"/>
<evidence type="ECO:0000259" key="3">
    <source>
        <dbReference type="PROSITE" id="PS51205"/>
    </source>
</evidence>
<protein>
    <submittedName>
        <fullName evidence="4">VPS9 domain-containing protein</fullName>
    </submittedName>
</protein>
<dbReference type="GeneID" id="70178210"/>
<dbReference type="InterPro" id="IPR036871">
    <property type="entry name" value="PX_dom_sf"/>
</dbReference>
<accession>A0A9P8Y374</accession>
<dbReference type="Gene3D" id="1.20.1050.80">
    <property type="entry name" value="VPS9 domain"/>
    <property type="match status" value="1"/>
</dbReference>
<dbReference type="InterPro" id="IPR003123">
    <property type="entry name" value="VPS9"/>
</dbReference>